<sequence>MWIGLFCGAYTMVGADENGCDYGPLHRLTGAGEQAQFVGTN</sequence>
<protein>
    <submittedName>
        <fullName evidence="1">Uncharacterized protein</fullName>
    </submittedName>
</protein>
<dbReference type="EMBL" id="AYYF01001463">
    <property type="protein sequence ID" value="ETK11855.1"/>
    <property type="molecule type" value="Genomic_DNA"/>
</dbReference>
<reference evidence="1 2" key="1">
    <citation type="submission" date="2013-11" db="EMBL/GenBank/DDBJ databases">
        <title>Single cell genomics of uncultured Tannerella BU063 (oral taxon 286).</title>
        <authorList>
            <person name="Beall C.J."/>
            <person name="Campbell A.G."/>
            <person name="Griffen A.L."/>
            <person name="Podar M."/>
            <person name="Leys E.J."/>
        </authorList>
    </citation>
    <scope>NUCLEOTIDE SEQUENCE [LARGE SCALE GENOMIC DNA]</scope>
    <source>
        <strain evidence="1">Cell 8/11</strain>
    </source>
</reference>
<organism evidence="1 2">
    <name type="scientific">Tannerella sp. oral taxon BU063 isolate Cell 8/11</name>
    <dbReference type="NCBI Taxonomy" id="1411915"/>
    <lineage>
        <taxon>Bacteria</taxon>
        <taxon>Pseudomonadati</taxon>
        <taxon>Bacteroidota</taxon>
        <taxon>Bacteroidia</taxon>
        <taxon>Bacteroidales</taxon>
        <taxon>Tannerellaceae</taxon>
        <taxon>Tannerella</taxon>
    </lineage>
</organism>
<name>W2CXG0_9BACT</name>
<proteinExistence type="predicted"/>
<evidence type="ECO:0000313" key="1">
    <source>
        <dbReference type="EMBL" id="ETK11855.1"/>
    </source>
</evidence>
<comment type="caution">
    <text evidence="1">The sequence shown here is derived from an EMBL/GenBank/DDBJ whole genome shotgun (WGS) entry which is preliminary data.</text>
</comment>
<dbReference type="Proteomes" id="UP000034980">
    <property type="component" value="Unassembled WGS sequence"/>
</dbReference>
<gene>
    <name evidence="1" type="ORF">T235_13190</name>
</gene>
<dbReference type="AlphaFoldDB" id="W2CXG0"/>
<accession>W2CXG0</accession>
<evidence type="ECO:0000313" key="2">
    <source>
        <dbReference type="Proteomes" id="UP000034980"/>
    </source>
</evidence>